<dbReference type="STRING" id="1121322.SAMN02745136_02279"/>
<evidence type="ECO:0000313" key="3">
    <source>
        <dbReference type="Proteomes" id="UP000184386"/>
    </source>
</evidence>
<dbReference type="SUPFAM" id="SSF158397">
    <property type="entry name" value="TM1646-like"/>
    <property type="match status" value="1"/>
</dbReference>
<dbReference type="InterPro" id="IPR024042">
    <property type="entry name" value="TM1646-like_dom_sf"/>
</dbReference>
<name>A0A1M6RSH4_9FIRM</name>
<dbReference type="AlphaFoldDB" id="A0A1M6RSH4"/>
<keyword evidence="3" id="KW-1185">Reference proteome</keyword>
<protein>
    <recommendedName>
        <fullName evidence="4">DUF327 domain-containing protein</fullName>
    </recommendedName>
</protein>
<evidence type="ECO:0000313" key="2">
    <source>
        <dbReference type="EMBL" id="SHK35399.1"/>
    </source>
</evidence>
<dbReference type="Pfam" id="PF03885">
    <property type="entry name" value="DUF327"/>
    <property type="match status" value="1"/>
</dbReference>
<dbReference type="Gene3D" id="1.20.120.490">
    <property type="entry name" value="Hypothetical protein TM1646-like domain"/>
    <property type="match status" value="1"/>
</dbReference>
<feature type="region of interest" description="Disordered" evidence="1">
    <location>
        <begin position="1"/>
        <end position="20"/>
    </location>
</feature>
<organism evidence="2 3">
    <name type="scientific">Anaerocolumna jejuensis DSM 15929</name>
    <dbReference type="NCBI Taxonomy" id="1121322"/>
    <lineage>
        <taxon>Bacteria</taxon>
        <taxon>Bacillati</taxon>
        <taxon>Bacillota</taxon>
        <taxon>Clostridia</taxon>
        <taxon>Lachnospirales</taxon>
        <taxon>Lachnospiraceae</taxon>
        <taxon>Anaerocolumna</taxon>
    </lineage>
</organism>
<evidence type="ECO:0000256" key="1">
    <source>
        <dbReference type="SAM" id="MobiDB-lite"/>
    </source>
</evidence>
<feature type="compositionally biased region" description="Polar residues" evidence="1">
    <location>
        <begin position="1"/>
        <end position="15"/>
    </location>
</feature>
<sequence length="146" mass="17078">MDIKVNQMQPVTQAQPAAPLPEADGSFKFTLISNIEEQGLKERLNLMMEEITQQGKKLGKHMDVRDMKKYRELIKEFMNEIVNRSHKFSRENFLDRRGRHRVYGMIKLIDKNLDELALELIKDEKDTILILNKIDEIKGLLLDILA</sequence>
<dbReference type="Proteomes" id="UP000184386">
    <property type="component" value="Unassembled WGS sequence"/>
</dbReference>
<gene>
    <name evidence="2" type="ORF">SAMN02745136_02279</name>
</gene>
<accession>A0A1M6RSH4</accession>
<proteinExistence type="predicted"/>
<dbReference type="RefSeq" id="WP_073275936.1">
    <property type="nucleotide sequence ID" value="NZ_FRAC01000011.1"/>
</dbReference>
<dbReference type="EMBL" id="FRAC01000011">
    <property type="protein sequence ID" value="SHK35399.1"/>
    <property type="molecule type" value="Genomic_DNA"/>
</dbReference>
<evidence type="ECO:0008006" key="4">
    <source>
        <dbReference type="Google" id="ProtNLM"/>
    </source>
</evidence>
<dbReference type="InterPro" id="IPR005585">
    <property type="entry name" value="DUF327"/>
</dbReference>
<reference evidence="2 3" key="1">
    <citation type="submission" date="2016-11" db="EMBL/GenBank/DDBJ databases">
        <authorList>
            <person name="Jaros S."/>
            <person name="Januszkiewicz K."/>
            <person name="Wedrychowicz H."/>
        </authorList>
    </citation>
    <scope>NUCLEOTIDE SEQUENCE [LARGE SCALE GENOMIC DNA]</scope>
    <source>
        <strain evidence="2 3">DSM 15929</strain>
    </source>
</reference>
<dbReference type="OrthoDB" id="1680946at2"/>